<name>A0A238BK90_9BILA</name>
<evidence type="ECO:0000313" key="2">
    <source>
        <dbReference type="EMBL" id="OZC04985.1"/>
    </source>
</evidence>
<proteinExistence type="predicted"/>
<evidence type="ECO:0000256" key="1">
    <source>
        <dbReference type="SAM" id="MobiDB-lite"/>
    </source>
</evidence>
<accession>A0A238BK90</accession>
<feature type="compositionally biased region" description="Polar residues" evidence="1">
    <location>
        <begin position="61"/>
        <end position="70"/>
    </location>
</feature>
<evidence type="ECO:0000313" key="3">
    <source>
        <dbReference type="Proteomes" id="UP000242913"/>
    </source>
</evidence>
<dbReference type="EMBL" id="KZ271551">
    <property type="protein sequence ID" value="OZC04985.1"/>
    <property type="molecule type" value="Genomic_DNA"/>
</dbReference>
<gene>
    <name evidence="2" type="ORF">X798_08031</name>
</gene>
<dbReference type="Proteomes" id="UP000242913">
    <property type="component" value="Unassembled WGS sequence"/>
</dbReference>
<reference evidence="2 3" key="1">
    <citation type="submission" date="2015-12" db="EMBL/GenBank/DDBJ databases">
        <title>Draft genome of the nematode, Onchocerca flexuosa.</title>
        <authorList>
            <person name="Mitreva M."/>
        </authorList>
    </citation>
    <scope>NUCLEOTIDE SEQUENCE [LARGE SCALE GENOMIC DNA]</scope>
    <source>
        <strain evidence="2">Red Deer</strain>
    </source>
</reference>
<protein>
    <submittedName>
        <fullName evidence="2">Uncharacterized protein</fullName>
    </submittedName>
</protein>
<keyword evidence="3" id="KW-1185">Reference proteome</keyword>
<organism evidence="2 3">
    <name type="scientific">Onchocerca flexuosa</name>
    <dbReference type="NCBI Taxonomy" id="387005"/>
    <lineage>
        <taxon>Eukaryota</taxon>
        <taxon>Metazoa</taxon>
        <taxon>Ecdysozoa</taxon>
        <taxon>Nematoda</taxon>
        <taxon>Chromadorea</taxon>
        <taxon>Rhabditida</taxon>
        <taxon>Spirurina</taxon>
        <taxon>Spiruromorpha</taxon>
        <taxon>Filarioidea</taxon>
        <taxon>Onchocercidae</taxon>
        <taxon>Onchocerca</taxon>
    </lineage>
</organism>
<sequence length="70" mass="8553">MEEWKVIQRQMYKKIEIQPKPLCLPRNPFDEYLRDDHDSKEEAKIKKEKPDFEPSGKLVEDTNNYRSRDQ</sequence>
<feature type="compositionally biased region" description="Basic and acidic residues" evidence="1">
    <location>
        <begin position="28"/>
        <end position="60"/>
    </location>
</feature>
<dbReference type="AlphaFoldDB" id="A0A238BK90"/>
<feature type="region of interest" description="Disordered" evidence="1">
    <location>
        <begin position="26"/>
        <end position="70"/>
    </location>
</feature>